<proteinExistence type="predicted"/>
<keyword evidence="5" id="KW-0539">Nucleus</keyword>
<feature type="region of interest" description="Disordered" evidence="7">
    <location>
        <begin position="526"/>
        <end position="619"/>
    </location>
</feature>
<dbReference type="FunFam" id="1.10.10.60:FF:000087">
    <property type="entry name" value="DNA methyltransferase 1-associated protein 1"/>
    <property type="match status" value="1"/>
</dbReference>
<dbReference type="GO" id="GO:0035267">
    <property type="term" value="C:NuA4 histone acetyltransferase complex"/>
    <property type="evidence" value="ECO:0007669"/>
    <property type="project" value="InterPro"/>
</dbReference>
<dbReference type="EMBL" id="JXXN02000422">
    <property type="protein sequence ID" value="THD27445.1"/>
    <property type="molecule type" value="Genomic_DNA"/>
</dbReference>
<keyword evidence="10" id="KW-0489">Methyltransferase</keyword>
<dbReference type="Proteomes" id="UP000230066">
    <property type="component" value="Unassembled WGS sequence"/>
</dbReference>
<comment type="caution">
    <text evidence="10">The sequence shown here is derived from an EMBL/GenBank/DDBJ whole genome shotgun (WGS) entry which is preliminary data.</text>
</comment>
<evidence type="ECO:0000256" key="7">
    <source>
        <dbReference type="SAM" id="MobiDB-lite"/>
    </source>
</evidence>
<evidence type="ECO:0000256" key="4">
    <source>
        <dbReference type="ARBA" id="ARBA00023163"/>
    </source>
</evidence>
<dbReference type="InterPro" id="IPR032563">
    <property type="entry name" value="DAMP1_SANT-like"/>
</dbReference>
<evidence type="ECO:0000259" key="8">
    <source>
        <dbReference type="Pfam" id="PF05499"/>
    </source>
</evidence>
<feature type="region of interest" description="Disordered" evidence="7">
    <location>
        <begin position="241"/>
        <end position="269"/>
    </location>
</feature>
<evidence type="ECO:0000256" key="6">
    <source>
        <dbReference type="ARBA" id="ARBA00067416"/>
    </source>
</evidence>
<dbReference type="GO" id="GO:0008168">
    <property type="term" value="F:methyltransferase activity"/>
    <property type="evidence" value="ECO:0007669"/>
    <property type="project" value="UniProtKB-KW"/>
</dbReference>
<dbReference type="AlphaFoldDB" id="A0A4E0RIV5"/>
<evidence type="ECO:0000256" key="3">
    <source>
        <dbReference type="ARBA" id="ARBA00023015"/>
    </source>
</evidence>
<feature type="compositionally biased region" description="Polar residues" evidence="7">
    <location>
        <begin position="527"/>
        <end position="554"/>
    </location>
</feature>
<dbReference type="GO" id="GO:0032259">
    <property type="term" value="P:methylation"/>
    <property type="evidence" value="ECO:0007669"/>
    <property type="project" value="UniProtKB-KW"/>
</dbReference>
<evidence type="ECO:0000256" key="2">
    <source>
        <dbReference type="ARBA" id="ARBA00022853"/>
    </source>
</evidence>
<evidence type="ECO:0000313" key="11">
    <source>
        <dbReference type="Proteomes" id="UP000230066"/>
    </source>
</evidence>
<evidence type="ECO:0000259" key="9">
    <source>
        <dbReference type="Pfam" id="PF16282"/>
    </source>
</evidence>
<keyword evidence="11" id="KW-1185">Reference proteome</keyword>
<dbReference type="GO" id="GO:0000122">
    <property type="term" value="P:negative regulation of transcription by RNA polymerase II"/>
    <property type="evidence" value="ECO:0007669"/>
    <property type="project" value="TreeGrafter"/>
</dbReference>
<keyword evidence="3" id="KW-0805">Transcription regulation</keyword>
<dbReference type="InterPro" id="IPR027109">
    <property type="entry name" value="Swc4/Dmap1"/>
</dbReference>
<dbReference type="GO" id="GO:0003714">
    <property type="term" value="F:transcription corepressor activity"/>
    <property type="evidence" value="ECO:0007669"/>
    <property type="project" value="TreeGrafter"/>
</dbReference>
<keyword evidence="4" id="KW-0804">Transcription</keyword>
<dbReference type="Pfam" id="PF05499">
    <property type="entry name" value="DMAP1"/>
    <property type="match status" value="2"/>
</dbReference>
<evidence type="ECO:0000256" key="1">
    <source>
        <dbReference type="ARBA" id="ARBA00004123"/>
    </source>
</evidence>
<evidence type="ECO:0000313" key="10">
    <source>
        <dbReference type="EMBL" id="THD27445.1"/>
    </source>
</evidence>
<keyword evidence="10" id="KW-0808">Transferase</keyword>
<dbReference type="GO" id="GO:0006281">
    <property type="term" value="P:DNA repair"/>
    <property type="evidence" value="ECO:0007669"/>
    <property type="project" value="InterPro"/>
</dbReference>
<dbReference type="GO" id="GO:0000812">
    <property type="term" value="C:Swr1 complex"/>
    <property type="evidence" value="ECO:0007669"/>
    <property type="project" value="TreeGrafter"/>
</dbReference>
<organism evidence="10 11">
    <name type="scientific">Fasciola hepatica</name>
    <name type="common">Liver fluke</name>
    <dbReference type="NCBI Taxonomy" id="6192"/>
    <lineage>
        <taxon>Eukaryota</taxon>
        <taxon>Metazoa</taxon>
        <taxon>Spiralia</taxon>
        <taxon>Lophotrochozoa</taxon>
        <taxon>Platyhelminthes</taxon>
        <taxon>Trematoda</taxon>
        <taxon>Digenea</taxon>
        <taxon>Plagiorchiida</taxon>
        <taxon>Echinostomata</taxon>
        <taxon>Echinostomatoidea</taxon>
        <taxon>Fasciolidae</taxon>
        <taxon>Fasciola</taxon>
    </lineage>
</organism>
<sequence>MPPLMPVDETPKYCQPKAVIGVGKVRRWKWTAFKNPARTDDLTLYHWRREKPESEDPTDEYPFARYNKHVTVPDYTSSEYETMLQDPKWTEAKTAHLMDLARRFDLRFVHMRDRWDSERFPGRPSIEDLKERYYGILITLDKARGTNLSNGLRYDAAHERRRKLQLSLLYGRTREQVEEEQTLIQELHKIEARRRERERKKQDLQKLISQADAVVHNQEPGDWAVGDAMFDTTVPVSFGSGNHSTAGTAGSGTGQRKRTVAGGSVSSTTPVSSTFYAHAPSADSSASLVSLAQSGGQSSSGNASAPAISATTNSVPSNADLIGSLGSAASAASSLLAGSFSINFSDPGKNPGVHLRSQKMKLPSNLGQKKIRIVENFLTQLQVDPSPPATAEIVDLYNNLRSKILLLYEMRLVHLNCDFELQAARWRLDTFAPDQPLPRGLANVTVPAPPMTSNRPPGQMDELENSAPAVAITSQIDPTILTALRECDSKRPIVPRYSLGVAGTLAAAAGTAALALSGTASNHGIDLNSSTTGPSDTQTPSTGSGLARKSTCSSPKAVGQSPDALTLAAPRSPSVHSTQPGSDSPVPHRGICRGSGASPAQPDSTPESAHRRRRAAALEQSRVLKKLKIKGHLVD</sequence>
<evidence type="ECO:0000256" key="5">
    <source>
        <dbReference type="ARBA" id="ARBA00023242"/>
    </source>
</evidence>
<name>A0A4E0RIV5_FASHE</name>
<feature type="domain" description="DNA methyltransferase 1-associated 1" evidence="8">
    <location>
        <begin position="337"/>
        <end position="435"/>
    </location>
</feature>
<feature type="domain" description="DNA methyltransferase 1-associated 1" evidence="8">
    <location>
        <begin position="179"/>
        <end position="215"/>
    </location>
</feature>
<reference evidence="10" key="1">
    <citation type="submission" date="2019-03" db="EMBL/GenBank/DDBJ databases">
        <title>Improved annotation for the trematode Fasciola hepatica.</title>
        <authorList>
            <person name="Choi Y.-J."/>
            <person name="Martin J."/>
            <person name="Mitreva M."/>
        </authorList>
    </citation>
    <scope>NUCLEOTIDE SEQUENCE [LARGE SCALE GENOMIC DNA]</scope>
</reference>
<feature type="domain" description="DAMP1 SANT/Myb-like" evidence="9">
    <location>
        <begin position="61"/>
        <end position="137"/>
    </location>
</feature>
<dbReference type="GO" id="GO:0006338">
    <property type="term" value="P:chromatin remodeling"/>
    <property type="evidence" value="ECO:0007669"/>
    <property type="project" value="InterPro"/>
</dbReference>
<protein>
    <recommendedName>
        <fullName evidence="6">DNA methyltransferase 1-associated protein 1</fullName>
    </recommendedName>
</protein>
<feature type="compositionally biased region" description="Low complexity" evidence="7">
    <location>
        <begin position="260"/>
        <end position="269"/>
    </location>
</feature>
<dbReference type="InterPro" id="IPR008468">
    <property type="entry name" value="DMAP1"/>
</dbReference>
<dbReference type="PANTHER" id="PTHR12855:SF10">
    <property type="entry name" value="DNA METHYLTRANSFERASE 1-ASSOCIATED PROTEIN 1"/>
    <property type="match status" value="1"/>
</dbReference>
<accession>A0A4E0RIV5</accession>
<dbReference type="PANTHER" id="PTHR12855">
    <property type="entry name" value="DNA METHYLTRANSFERASE 1-ASSOCIATED PROTEIN 1 FAMILY MEMBER"/>
    <property type="match status" value="1"/>
</dbReference>
<gene>
    <name evidence="10" type="ORF">D915_001664</name>
</gene>
<dbReference type="Pfam" id="PF16282">
    <property type="entry name" value="SANT_DAMP1_like"/>
    <property type="match status" value="1"/>
</dbReference>
<keyword evidence="2" id="KW-0156">Chromatin regulator</keyword>
<comment type="subcellular location">
    <subcellularLocation>
        <location evidence="1">Nucleus</location>
    </subcellularLocation>
</comment>
<dbReference type="Gene3D" id="1.10.10.60">
    <property type="entry name" value="Homeodomain-like"/>
    <property type="match status" value="1"/>
</dbReference>